<dbReference type="GO" id="GO:0019303">
    <property type="term" value="P:D-ribose catabolic process"/>
    <property type="evidence" value="ECO:0007669"/>
    <property type="project" value="UniProtKB-UniRule"/>
</dbReference>
<evidence type="ECO:0000256" key="3">
    <source>
        <dbReference type="ARBA" id="ARBA00016943"/>
    </source>
</evidence>
<dbReference type="EC" id="2.7.1.15" evidence="2 12"/>
<comment type="subunit">
    <text evidence="12">Homodimer.</text>
</comment>
<evidence type="ECO:0000256" key="5">
    <source>
        <dbReference type="ARBA" id="ARBA00022723"/>
    </source>
</evidence>
<feature type="binding site" evidence="12">
    <location>
        <position position="290"/>
    </location>
    <ligand>
        <name>K(+)</name>
        <dbReference type="ChEBI" id="CHEBI:29103"/>
    </ligand>
</feature>
<dbReference type="Pfam" id="PF00294">
    <property type="entry name" value="PfkB"/>
    <property type="match status" value="1"/>
</dbReference>
<evidence type="ECO:0000256" key="10">
    <source>
        <dbReference type="ARBA" id="ARBA00022958"/>
    </source>
</evidence>
<comment type="similarity">
    <text evidence="12">Belongs to the carbohydrate kinase PfkB family. Ribokinase subfamily.</text>
</comment>
<evidence type="ECO:0000256" key="7">
    <source>
        <dbReference type="ARBA" id="ARBA00022777"/>
    </source>
</evidence>
<feature type="binding site" evidence="12">
    <location>
        <position position="285"/>
    </location>
    <ligand>
        <name>K(+)</name>
        <dbReference type="ChEBI" id="CHEBI:29103"/>
    </ligand>
</feature>
<name>A0A3M8DUS0_9BACL</name>
<dbReference type="PROSITE" id="PS00584">
    <property type="entry name" value="PFKB_KINASES_2"/>
    <property type="match status" value="1"/>
</dbReference>
<dbReference type="NCBIfam" id="TIGR02152">
    <property type="entry name" value="D_ribokin_bact"/>
    <property type="match status" value="1"/>
</dbReference>
<dbReference type="InterPro" id="IPR011611">
    <property type="entry name" value="PfkB_dom"/>
</dbReference>
<dbReference type="GO" id="GO:0046872">
    <property type="term" value="F:metal ion binding"/>
    <property type="evidence" value="ECO:0007669"/>
    <property type="project" value="UniProtKB-KW"/>
</dbReference>
<dbReference type="EMBL" id="RHHQ01000004">
    <property type="protein sequence ID" value="RNB91812.1"/>
    <property type="molecule type" value="Genomic_DNA"/>
</dbReference>
<protein>
    <recommendedName>
        <fullName evidence="3 12">Ribokinase</fullName>
        <shortName evidence="12">RK</shortName>
        <ecNumber evidence="2 12">2.7.1.15</ecNumber>
    </recommendedName>
</protein>
<evidence type="ECO:0000313" key="15">
    <source>
        <dbReference type="Proteomes" id="UP000271031"/>
    </source>
</evidence>
<keyword evidence="12" id="KW-0963">Cytoplasm</keyword>
<sequence>MLSNPKIVVVGSLNMDIVVETDVIPMVGETVLGQQAHFIPGGKGANQAVALARLGADVQMIGAVGTDSFGKDLLDALQREGIALDGIKQEDGVATGIAIIQLCQKDNRITVVPGANHRVLPSDVDRHESLIAAADLVLLQMEIPLPTVVQAARIAKRYGKTVILNPAPAQVLPEGLLAQIDYITPNKSELDVLAGNESQGQKDLEQSIAQMFAQGAKHVITTLGANGVAFAGNDTPLTTCPCYSVEVVDTTGAGDAFNAGLAYSIATGAKLADAANFASRVAALSVTKLGAQAGMPTLEEVMTKGMCLDEKVSD</sequence>
<dbReference type="PANTHER" id="PTHR10584:SF166">
    <property type="entry name" value="RIBOKINASE"/>
    <property type="match status" value="1"/>
</dbReference>
<dbReference type="PROSITE" id="PS00583">
    <property type="entry name" value="PFKB_KINASES_1"/>
    <property type="match status" value="1"/>
</dbReference>
<feature type="binding site" evidence="12">
    <location>
        <begin position="254"/>
        <end position="255"/>
    </location>
    <ligand>
        <name>ATP</name>
        <dbReference type="ChEBI" id="CHEBI:30616"/>
    </ligand>
</feature>
<evidence type="ECO:0000256" key="1">
    <source>
        <dbReference type="ARBA" id="ARBA00005380"/>
    </source>
</evidence>
<evidence type="ECO:0000256" key="6">
    <source>
        <dbReference type="ARBA" id="ARBA00022741"/>
    </source>
</evidence>
<comment type="subcellular location">
    <subcellularLocation>
        <location evidence="12">Cytoplasm</location>
    </subcellularLocation>
</comment>
<comment type="cofactor">
    <cofactor evidence="12">
        <name>Mg(2+)</name>
        <dbReference type="ChEBI" id="CHEBI:18420"/>
    </cofactor>
    <text evidence="12">Requires a divalent cation, most likely magnesium in vivo, as an electrophilic catalyst to aid phosphoryl group transfer. It is the chelate of the metal and the nucleotide that is the actual substrate.</text>
</comment>
<feature type="active site" description="Proton acceptor" evidence="12">
    <location>
        <position position="255"/>
    </location>
</feature>
<feature type="binding site" evidence="12">
    <location>
        <position position="251"/>
    </location>
    <ligand>
        <name>K(+)</name>
        <dbReference type="ChEBI" id="CHEBI:29103"/>
    </ligand>
</feature>
<keyword evidence="8 12" id="KW-0067">ATP-binding</keyword>
<dbReference type="GO" id="GO:0005524">
    <property type="term" value="F:ATP binding"/>
    <property type="evidence" value="ECO:0007669"/>
    <property type="project" value="UniProtKB-UniRule"/>
</dbReference>
<feature type="binding site" evidence="12">
    <location>
        <position position="255"/>
    </location>
    <ligand>
        <name>substrate</name>
    </ligand>
</feature>
<comment type="similarity">
    <text evidence="1">Belongs to the carbohydrate kinase pfkB family.</text>
</comment>
<dbReference type="Proteomes" id="UP000271031">
    <property type="component" value="Unassembled WGS sequence"/>
</dbReference>
<reference evidence="14 15" key="1">
    <citation type="submission" date="2018-10" db="EMBL/GenBank/DDBJ databases">
        <title>Phylogenomics of Brevibacillus.</title>
        <authorList>
            <person name="Dunlap C."/>
        </authorList>
    </citation>
    <scope>NUCLEOTIDE SEQUENCE [LARGE SCALE GENOMIC DNA]</scope>
    <source>
        <strain evidence="14 15">JCM 15716</strain>
    </source>
</reference>
<dbReference type="CDD" id="cd01174">
    <property type="entry name" value="ribokinase"/>
    <property type="match status" value="1"/>
</dbReference>
<evidence type="ECO:0000256" key="9">
    <source>
        <dbReference type="ARBA" id="ARBA00022842"/>
    </source>
</evidence>
<keyword evidence="15" id="KW-1185">Reference proteome</keyword>
<comment type="caution">
    <text evidence="12">Lacks conserved residue(s) required for the propagation of feature annotation.</text>
</comment>
<comment type="catalytic activity">
    <reaction evidence="12">
        <text>D-ribose + ATP = D-ribose 5-phosphate + ADP + H(+)</text>
        <dbReference type="Rhea" id="RHEA:13697"/>
        <dbReference type="ChEBI" id="CHEBI:15378"/>
        <dbReference type="ChEBI" id="CHEBI:30616"/>
        <dbReference type="ChEBI" id="CHEBI:47013"/>
        <dbReference type="ChEBI" id="CHEBI:78346"/>
        <dbReference type="ChEBI" id="CHEBI:456216"/>
        <dbReference type="EC" id="2.7.1.15"/>
    </reaction>
</comment>
<proteinExistence type="inferred from homology"/>
<keyword evidence="4 12" id="KW-0808">Transferase</keyword>
<dbReference type="AlphaFoldDB" id="A0A3M8DUS0"/>
<dbReference type="Gene3D" id="3.40.1190.20">
    <property type="match status" value="1"/>
</dbReference>
<comment type="caution">
    <text evidence="14">The sequence shown here is derived from an EMBL/GenBank/DDBJ whole genome shotgun (WGS) entry which is preliminary data.</text>
</comment>
<feature type="binding site" evidence="12">
    <location>
        <position position="288"/>
    </location>
    <ligand>
        <name>K(+)</name>
        <dbReference type="ChEBI" id="CHEBI:29103"/>
    </ligand>
</feature>
<gene>
    <name evidence="12 14" type="primary">rbsK</name>
    <name evidence="14" type="ORF">EDM56_03410</name>
</gene>
<feature type="binding site" evidence="12">
    <location>
        <begin position="222"/>
        <end position="227"/>
    </location>
    <ligand>
        <name>ATP</name>
        <dbReference type="ChEBI" id="CHEBI:30616"/>
    </ligand>
</feature>
<feature type="binding site" evidence="12">
    <location>
        <position position="142"/>
    </location>
    <ligand>
        <name>substrate</name>
    </ligand>
</feature>
<keyword evidence="10 12" id="KW-0630">Potassium</keyword>
<keyword evidence="11 12" id="KW-0119">Carbohydrate metabolism</keyword>
<keyword evidence="7 12" id="KW-0418">Kinase</keyword>
<dbReference type="OrthoDB" id="9775849at2"/>
<dbReference type="InterPro" id="IPR002139">
    <property type="entry name" value="Ribo/fructo_kinase"/>
</dbReference>
<keyword evidence="6 12" id="KW-0547">Nucleotide-binding</keyword>
<evidence type="ECO:0000259" key="13">
    <source>
        <dbReference type="Pfam" id="PF00294"/>
    </source>
</evidence>
<feature type="domain" description="Carbohydrate kinase PfkB" evidence="13">
    <location>
        <begin position="5"/>
        <end position="297"/>
    </location>
</feature>
<organism evidence="14 15">
    <name type="scientific">Brevibacillus fluminis</name>
    <dbReference type="NCBI Taxonomy" id="511487"/>
    <lineage>
        <taxon>Bacteria</taxon>
        <taxon>Bacillati</taxon>
        <taxon>Bacillota</taxon>
        <taxon>Bacilli</taxon>
        <taxon>Bacillales</taxon>
        <taxon>Paenibacillaceae</taxon>
        <taxon>Brevibacillus</taxon>
    </lineage>
</organism>
<keyword evidence="9 12" id="KW-0460">Magnesium</keyword>
<dbReference type="InterPro" id="IPR029056">
    <property type="entry name" value="Ribokinase-like"/>
</dbReference>
<evidence type="ECO:0000256" key="8">
    <source>
        <dbReference type="ARBA" id="ARBA00022840"/>
    </source>
</evidence>
<evidence type="ECO:0000256" key="2">
    <source>
        <dbReference type="ARBA" id="ARBA00012035"/>
    </source>
</evidence>
<dbReference type="SUPFAM" id="SSF53613">
    <property type="entry name" value="Ribokinase-like"/>
    <property type="match status" value="1"/>
</dbReference>
<dbReference type="InterPro" id="IPR011877">
    <property type="entry name" value="Ribokinase"/>
</dbReference>
<dbReference type="PRINTS" id="PR00990">
    <property type="entry name" value="RIBOKINASE"/>
</dbReference>
<feature type="binding site" evidence="12">
    <location>
        <begin position="14"/>
        <end position="16"/>
    </location>
    <ligand>
        <name>substrate</name>
    </ligand>
</feature>
<dbReference type="GO" id="GO:0004747">
    <property type="term" value="F:ribokinase activity"/>
    <property type="evidence" value="ECO:0007669"/>
    <property type="project" value="UniProtKB-UniRule"/>
</dbReference>
<comment type="activity regulation">
    <text evidence="12">Activated by a monovalent cation that binds near, but not in, the active site. The most likely occupant of the site in vivo is potassium. Ion binding induces a conformational change that may alter substrate affinity.</text>
</comment>
<dbReference type="GO" id="GO:0005829">
    <property type="term" value="C:cytosol"/>
    <property type="evidence" value="ECO:0007669"/>
    <property type="project" value="TreeGrafter"/>
</dbReference>
<dbReference type="InterPro" id="IPR002173">
    <property type="entry name" value="Carboh/pur_kinase_PfkB_CS"/>
</dbReference>
<accession>A0A3M8DUS0</accession>
<dbReference type="PANTHER" id="PTHR10584">
    <property type="entry name" value="SUGAR KINASE"/>
    <property type="match status" value="1"/>
</dbReference>
<feature type="binding site" evidence="12">
    <location>
        <position position="186"/>
    </location>
    <ligand>
        <name>ATP</name>
        <dbReference type="ChEBI" id="CHEBI:30616"/>
    </ligand>
</feature>
<feature type="binding site" evidence="12">
    <location>
        <begin position="42"/>
        <end position="46"/>
    </location>
    <ligand>
        <name>substrate</name>
    </ligand>
</feature>
<feature type="binding site" evidence="12">
    <location>
        <position position="249"/>
    </location>
    <ligand>
        <name>K(+)</name>
        <dbReference type="ChEBI" id="CHEBI:29103"/>
    </ligand>
</feature>
<evidence type="ECO:0000256" key="4">
    <source>
        <dbReference type="ARBA" id="ARBA00022679"/>
    </source>
</evidence>
<comment type="pathway">
    <text evidence="12">Carbohydrate metabolism; D-ribose degradation; D-ribose 5-phosphate from beta-D-ribopyranose: step 2/2.</text>
</comment>
<dbReference type="HAMAP" id="MF_01987">
    <property type="entry name" value="Ribokinase"/>
    <property type="match status" value="1"/>
</dbReference>
<comment type="function">
    <text evidence="12">Catalyzes the phosphorylation of ribose at O-5 in a reaction requiring ATP and magnesium. The resulting D-ribose-5-phosphate can then be used either for sythesis of nucleotides, histidine, and tryptophan, or as a component of the pentose phosphate pathway.</text>
</comment>
<dbReference type="UniPathway" id="UPA00916">
    <property type="reaction ID" value="UER00889"/>
</dbReference>
<evidence type="ECO:0000256" key="12">
    <source>
        <dbReference type="HAMAP-Rule" id="MF_01987"/>
    </source>
</evidence>
<evidence type="ECO:0000256" key="11">
    <source>
        <dbReference type="ARBA" id="ARBA00023277"/>
    </source>
</evidence>
<evidence type="ECO:0000313" key="14">
    <source>
        <dbReference type="EMBL" id="RNB91812.1"/>
    </source>
</evidence>
<keyword evidence="5 12" id="KW-0479">Metal-binding</keyword>